<protein>
    <submittedName>
        <fullName evidence="1">Homeobox-leucine zipper protein PROTODERMAL FACTOR 2</fullName>
    </submittedName>
</protein>
<sequence>MDGLPSTRSVGDLPPEFHCSLCKQVMKDALLTCYHRNKVSKMDSGKKPVCEFKGNVEIEGAYASSSPGTHHYSFDKDNKEYLPEPVWTSNLQSQQTLKIDELTRASDLLMAVSVRADVNKQKILNLAMAAVDELKQLAIYQEAFWVLDKDAGTYVLNEVEYKKRFSPLDPTLEEILRMLKTEGPIQLANLNDTANVLPAGHGLVALQTEASHDIGLVNMNPPNLVYMFMDVEHWAKLFSTVVSKAKVLEIISMGQNGDLDGALQVMTAEFHVASPLVETRESYFARYCRQLGWNTWVVVDVSLESIFPNPAVRFVRKPSGCFIQGIGNGYSKVTWIEHTEVDNTSVHYLFKPLVTSGFAFSAQRWVGTLARQCDRVAAFMDESVTILRDGRKNLLILADRMMRSYHSSVSSSSTENLWQPIPVDGGEDIMVTTKHNFGDDSQTPVGVYVTVATTIWVPAQPRHVFHFLRNGDHRNMWDLLSVNLNTREIAHITTSGDLGNCVSIIAIDTSPLIFYMQESQTNSTGSYVVYAPVDILAVNSKKTSVPDGGDPDKVQMLSSGFAILPDRPTMHGEEIGGTLLTIAFQILDESVSTPDYLPSSSMTTLYTIITRTAAMIRARVIL</sequence>
<organism evidence="1 2">
    <name type="scientific">Camellia lanceoleosa</name>
    <dbReference type="NCBI Taxonomy" id="1840588"/>
    <lineage>
        <taxon>Eukaryota</taxon>
        <taxon>Viridiplantae</taxon>
        <taxon>Streptophyta</taxon>
        <taxon>Embryophyta</taxon>
        <taxon>Tracheophyta</taxon>
        <taxon>Spermatophyta</taxon>
        <taxon>Magnoliopsida</taxon>
        <taxon>eudicotyledons</taxon>
        <taxon>Gunneridae</taxon>
        <taxon>Pentapetalae</taxon>
        <taxon>asterids</taxon>
        <taxon>Ericales</taxon>
        <taxon>Theaceae</taxon>
        <taxon>Camellia</taxon>
    </lineage>
</organism>
<keyword evidence="2" id="KW-1185">Reference proteome</keyword>
<keyword evidence="1" id="KW-0371">Homeobox</keyword>
<evidence type="ECO:0000313" key="1">
    <source>
        <dbReference type="EMBL" id="KAI8006138.1"/>
    </source>
</evidence>
<gene>
    <name evidence="1" type="ORF">LOK49_LG07G03318</name>
</gene>
<proteinExistence type="predicted"/>
<evidence type="ECO:0000313" key="2">
    <source>
        <dbReference type="Proteomes" id="UP001060215"/>
    </source>
</evidence>
<keyword evidence="1" id="KW-0238">DNA-binding</keyword>
<dbReference type="EMBL" id="CM045764">
    <property type="protein sequence ID" value="KAI8006138.1"/>
    <property type="molecule type" value="Genomic_DNA"/>
</dbReference>
<dbReference type="Proteomes" id="UP001060215">
    <property type="component" value="Chromosome 7"/>
</dbReference>
<reference evidence="1 2" key="1">
    <citation type="journal article" date="2022" name="Plant J.">
        <title>Chromosome-level genome of Camellia lanceoleosa provides a valuable resource for understanding genome evolution and self-incompatibility.</title>
        <authorList>
            <person name="Gong W."/>
            <person name="Xiao S."/>
            <person name="Wang L."/>
            <person name="Liao Z."/>
            <person name="Chang Y."/>
            <person name="Mo W."/>
            <person name="Hu G."/>
            <person name="Li W."/>
            <person name="Zhao G."/>
            <person name="Zhu H."/>
            <person name="Hu X."/>
            <person name="Ji K."/>
            <person name="Xiang X."/>
            <person name="Song Q."/>
            <person name="Yuan D."/>
            <person name="Jin S."/>
            <person name="Zhang L."/>
        </authorList>
    </citation>
    <scope>NUCLEOTIDE SEQUENCE [LARGE SCALE GENOMIC DNA]</scope>
    <source>
        <strain evidence="1">SQ_2022a</strain>
    </source>
</reference>
<name>A0ACC0GY60_9ERIC</name>
<comment type="caution">
    <text evidence="1">The sequence shown here is derived from an EMBL/GenBank/DDBJ whole genome shotgun (WGS) entry which is preliminary data.</text>
</comment>
<accession>A0ACC0GY60</accession>